<sequence length="60" mass="6563">MTDTSRQKATATDDRHSASLKALVRVLARASARQVVSDMEQKQGGARDVDPPHSKSEDQK</sequence>
<reference evidence="3" key="1">
    <citation type="submission" date="2015-09" db="EMBL/GenBank/DDBJ databases">
        <authorList>
            <person name="Rodrigo-Torres Lidia"/>
            <person name="Arahal R.David."/>
        </authorList>
    </citation>
    <scope>NUCLEOTIDE SEQUENCE [LARGE SCALE GENOMIC DNA]</scope>
    <source>
        <strain evidence="3">CECT 7735</strain>
    </source>
</reference>
<dbReference type="AlphaFoldDB" id="A0A0N7M800"/>
<dbReference type="EMBL" id="CYTW01000001">
    <property type="protein sequence ID" value="CUJ81328.1"/>
    <property type="molecule type" value="Genomic_DNA"/>
</dbReference>
<feature type="region of interest" description="Disordered" evidence="1">
    <location>
        <begin position="33"/>
        <end position="60"/>
    </location>
</feature>
<keyword evidence="3" id="KW-1185">Reference proteome</keyword>
<gene>
    <name evidence="2" type="ORF">PH7735_00005</name>
</gene>
<protein>
    <submittedName>
        <fullName evidence="2">Uncharacterized protein</fullName>
    </submittedName>
</protein>
<feature type="compositionally biased region" description="Basic and acidic residues" evidence="1">
    <location>
        <begin position="39"/>
        <end position="60"/>
    </location>
</feature>
<evidence type="ECO:0000256" key="1">
    <source>
        <dbReference type="SAM" id="MobiDB-lite"/>
    </source>
</evidence>
<dbReference type="STRING" id="1715693.PH7735_00005"/>
<proteinExistence type="predicted"/>
<organism evidence="2 3">
    <name type="scientific">Shimia thalassica</name>
    <dbReference type="NCBI Taxonomy" id="1715693"/>
    <lineage>
        <taxon>Bacteria</taxon>
        <taxon>Pseudomonadati</taxon>
        <taxon>Pseudomonadota</taxon>
        <taxon>Alphaproteobacteria</taxon>
        <taxon>Rhodobacterales</taxon>
        <taxon>Roseobacteraceae</taxon>
    </lineage>
</organism>
<accession>A0A0N7M800</accession>
<name>A0A0N7M800_9RHOB</name>
<evidence type="ECO:0000313" key="2">
    <source>
        <dbReference type="EMBL" id="CUJ81328.1"/>
    </source>
</evidence>
<dbReference type="Proteomes" id="UP000051870">
    <property type="component" value="Unassembled WGS sequence"/>
</dbReference>
<evidence type="ECO:0000313" key="3">
    <source>
        <dbReference type="Proteomes" id="UP000051870"/>
    </source>
</evidence>